<gene>
    <name evidence="2" type="ORF">METZ01_LOCUS133088</name>
</gene>
<evidence type="ECO:0000313" key="2">
    <source>
        <dbReference type="EMBL" id="SVA80234.1"/>
    </source>
</evidence>
<dbReference type="InterPro" id="IPR036661">
    <property type="entry name" value="Luciferase-like_sf"/>
</dbReference>
<accession>A0A381YTF9</accession>
<dbReference type="AlphaFoldDB" id="A0A381YTF9"/>
<sequence length="86" mass="9600">MDFGYFANVSNPGLVKPYGQILGEVRDLAVTIEDAGWDSIWFTEHHFGHEGFEVCPNAIMLCTDIAARTSRIRLGQAANIVTFWNP</sequence>
<dbReference type="Pfam" id="PF00296">
    <property type="entry name" value="Bac_luciferase"/>
    <property type="match status" value="1"/>
</dbReference>
<dbReference type="SUPFAM" id="SSF51679">
    <property type="entry name" value="Bacterial luciferase-like"/>
    <property type="match status" value="1"/>
</dbReference>
<proteinExistence type="predicted"/>
<name>A0A381YTF9_9ZZZZ</name>
<dbReference type="InterPro" id="IPR011251">
    <property type="entry name" value="Luciferase-like_dom"/>
</dbReference>
<feature type="non-terminal residue" evidence="2">
    <location>
        <position position="86"/>
    </location>
</feature>
<evidence type="ECO:0000259" key="1">
    <source>
        <dbReference type="Pfam" id="PF00296"/>
    </source>
</evidence>
<dbReference type="Gene3D" id="3.20.20.30">
    <property type="entry name" value="Luciferase-like domain"/>
    <property type="match status" value="1"/>
</dbReference>
<dbReference type="GO" id="GO:0016705">
    <property type="term" value="F:oxidoreductase activity, acting on paired donors, with incorporation or reduction of molecular oxygen"/>
    <property type="evidence" value="ECO:0007669"/>
    <property type="project" value="InterPro"/>
</dbReference>
<protein>
    <recommendedName>
        <fullName evidence="1">Luciferase-like domain-containing protein</fullName>
    </recommendedName>
</protein>
<organism evidence="2">
    <name type="scientific">marine metagenome</name>
    <dbReference type="NCBI Taxonomy" id="408172"/>
    <lineage>
        <taxon>unclassified sequences</taxon>
        <taxon>metagenomes</taxon>
        <taxon>ecological metagenomes</taxon>
    </lineage>
</organism>
<reference evidence="2" key="1">
    <citation type="submission" date="2018-05" db="EMBL/GenBank/DDBJ databases">
        <authorList>
            <person name="Lanie J.A."/>
            <person name="Ng W.-L."/>
            <person name="Kazmierczak K.M."/>
            <person name="Andrzejewski T.M."/>
            <person name="Davidsen T.M."/>
            <person name="Wayne K.J."/>
            <person name="Tettelin H."/>
            <person name="Glass J.I."/>
            <person name="Rusch D."/>
            <person name="Podicherti R."/>
            <person name="Tsui H.-C.T."/>
            <person name="Winkler M.E."/>
        </authorList>
    </citation>
    <scope>NUCLEOTIDE SEQUENCE</scope>
</reference>
<feature type="domain" description="Luciferase-like" evidence="1">
    <location>
        <begin position="1"/>
        <end position="86"/>
    </location>
</feature>
<dbReference type="EMBL" id="UINC01019003">
    <property type="protein sequence ID" value="SVA80234.1"/>
    <property type="molecule type" value="Genomic_DNA"/>
</dbReference>